<keyword evidence="3" id="KW-1185">Reference proteome</keyword>
<dbReference type="OrthoDB" id="2047265at2"/>
<feature type="transmembrane region" description="Helical" evidence="1">
    <location>
        <begin position="28"/>
        <end position="54"/>
    </location>
</feature>
<dbReference type="Proteomes" id="UP000199701">
    <property type="component" value="Unassembled WGS sequence"/>
</dbReference>
<keyword evidence="1" id="KW-0472">Membrane</keyword>
<organism evidence="2 3">
    <name type="scientific">[Clostridium] fimetarium</name>
    <dbReference type="NCBI Taxonomy" id="99656"/>
    <lineage>
        <taxon>Bacteria</taxon>
        <taxon>Bacillati</taxon>
        <taxon>Bacillota</taxon>
        <taxon>Clostridia</taxon>
        <taxon>Lachnospirales</taxon>
        <taxon>Lachnospiraceae</taxon>
    </lineage>
</organism>
<name>A0A1I0R0I9_9FIRM</name>
<keyword evidence="1" id="KW-0812">Transmembrane</keyword>
<proteinExistence type="predicted"/>
<reference evidence="2 3" key="1">
    <citation type="submission" date="2016-10" db="EMBL/GenBank/DDBJ databases">
        <authorList>
            <person name="de Groot N.N."/>
        </authorList>
    </citation>
    <scope>NUCLEOTIDE SEQUENCE [LARGE SCALE GENOMIC DNA]</scope>
    <source>
        <strain evidence="2 3">DSM 9179</strain>
    </source>
</reference>
<sequence>MNKRKEDSDKRVKTSSFQTKKSSRKTMFIVLGAVFISIIVMINVGQIIIGLLSFKSEEYSTTDISNYGVYEGHVRDEKAQLRSGLFIFPKELSVNAKNIEFLYSCRVRGLGLSYQQFLKCTYSDQEYRAEIDRLKSIKCEINTKNGTKVNYVEYSDTKFNYPAYIAAYGGNRIFEYAIFNEDIKTITYIYIQIVSNNDVAFSKEYLPIEYQNEKQLLDDDNLDNKNIYYTYLGYGVYKGFKD</sequence>
<gene>
    <name evidence="2" type="ORF">SAMN05421659_110132</name>
</gene>
<evidence type="ECO:0000256" key="1">
    <source>
        <dbReference type="SAM" id="Phobius"/>
    </source>
</evidence>
<protein>
    <submittedName>
        <fullName evidence="2">Uncharacterized protein</fullName>
    </submittedName>
</protein>
<evidence type="ECO:0000313" key="3">
    <source>
        <dbReference type="Proteomes" id="UP000199701"/>
    </source>
</evidence>
<accession>A0A1I0R0I9</accession>
<evidence type="ECO:0000313" key="2">
    <source>
        <dbReference type="EMBL" id="SEW33561.1"/>
    </source>
</evidence>
<dbReference type="STRING" id="99656.SAMN05421659_110132"/>
<dbReference type="AlphaFoldDB" id="A0A1I0R0I9"/>
<dbReference type="EMBL" id="FOJI01000010">
    <property type="protein sequence ID" value="SEW33561.1"/>
    <property type="molecule type" value="Genomic_DNA"/>
</dbReference>
<dbReference type="RefSeq" id="WP_092454895.1">
    <property type="nucleotide sequence ID" value="NZ_FOJI01000010.1"/>
</dbReference>
<keyword evidence="1" id="KW-1133">Transmembrane helix</keyword>